<evidence type="ECO:0008006" key="3">
    <source>
        <dbReference type="Google" id="ProtNLM"/>
    </source>
</evidence>
<dbReference type="RefSeq" id="WP_163908748.1">
    <property type="nucleotide sequence ID" value="NZ_JAAAXX010000001.1"/>
</dbReference>
<gene>
    <name evidence="1" type="ORF">FX983_01039</name>
</gene>
<comment type="caution">
    <text evidence="1">The sequence shown here is derived from an EMBL/GenBank/DDBJ whole genome shotgun (WGS) entry which is preliminary data.</text>
</comment>
<reference evidence="1 2" key="1">
    <citation type="submission" date="2019-12" db="EMBL/GenBank/DDBJ databases">
        <title>Endophytic bacteria associated with Panax ginseng seedlings.</title>
        <authorList>
            <person name="Park J.M."/>
            <person name="Shin R."/>
            <person name="Jo S.H."/>
        </authorList>
    </citation>
    <scope>NUCLEOTIDE SEQUENCE [LARGE SCALE GENOMIC DNA]</scope>
    <source>
        <strain evidence="1 2">PgKB32</strain>
    </source>
</reference>
<protein>
    <recommendedName>
        <fullName evidence="3">Phage tail protein</fullName>
    </recommendedName>
</protein>
<proteinExistence type="predicted"/>
<sequence length="143" mass="16297">MTVFYSPGTGFFYDDQVSTFIPEDAREFAVQERDALLAQVSYGKRLVCGPQGLPVLLEALAQSHEELADVERYWRSVQLTITDGVVTRHRDEVEENSPTTLTLAQYAELQAYRRSLRNWPESGEFPLLPHRPAAPEWLSTLIQ</sequence>
<dbReference type="Proteomes" id="UP000475265">
    <property type="component" value="Unassembled WGS sequence"/>
</dbReference>
<dbReference type="AlphaFoldDB" id="A0A6L5BXK8"/>
<evidence type="ECO:0000313" key="2">
    <source>
        <dbReference type="Proteomes" id="UP000475265"/>
    </source>
</evidence>
<evidence type="ECO:0000313" key="1">
    <source>
        <dbReference type="EMBL" id="KAF2393078.1"/>
    </source>
</evidence>
<name>A0A6L5BXK8_9PSED</name>
<accession>A0A6L5BXK8</accession>
<dbReference type="EMBL" id="JAAAXX010000001">
    <property type="protein sequence ID" value="KAF2393078.1"/>
    <property type="molecule type" value="Genomic_DNA"/>
</dbReference>
<organism evidence="1 2">
    <name type="scientific">Pseudomonas frederiksbergensis</name>
    <dbReference type="NCBI Taxonomy" id="104087"/>
    <lineage>
        <taxon>Bacteria</taxon>
        <taxon>Pseudomonadati</taxon>
        <taxon>Pseudomonadota</taxon>
        <taxon>Gammaproteobacteria</taxon>
        <taxon>Pseudomonadales</taxon>
        <taxon>Pseudomonadaceae</taxon>
        <taxon>Pseudomonas</taxon>
    </lineage>
</organism>